<feature type="binding site" evidence="12">
    <location>
        <begin position="25"/>
        <end position="32"/>
    </location>
    <ligand>
        <name>ATP</name>
        <dbReference type="ChEBI" id="CHEBI:30616"/>
    </ligand>
</feature>
<evidence type="ECO:0000256" key="8">
    <source>
        <dbReference type="ARBA" id="ARBA00034617"/>
    </source>
</evidence>
<organism evidence="16 17">
    <name type="scientific">Marinobacter nauticus (strain ATCC 700491 / DSM 11845 / VT8)</name>
    <name type="common">Marinobacter aquaeolei</name>
    <dbReference type="NCBI Taxonomy" id="351348"/>
    <lineage>
        <taxon>Bacteria</taxon>
        <taxon>Pseudomonadati</taxon>
        <taxon>Pseudomonadota</taxon>
        <taxon>Gammaproteobacteria</taxon>
        <taxon>Pseudomonadales</taxon>
        <taxon>Marinobacteraceae</taxon>
        <taxon>Marinobacter</taxon>
    </lineage>
</organism>
<dbReference type="GO" id="GO:0005524">
    <property type="term" value="F:ATP binding"/>
    <property type="evidence" value="ECO:0007669"/>
    <property type="project" value="UniProtKB-UniRule"/>
</dbReference>
<dbReference type="CDD" id="cd17932">
    <property type="entry name" value="DEXQc_UvrD"/>
    <property type="match status" value="1"/>
</dbReference>
<evidence type="ECO:0000259" key="15">
    <source>
        <dbReference type="PROSITE" id="PS51217"/>
    </source>
</evidence>
<keyword evidence="4 12" id="KW-0347">Helicase</keyword>
<dbReference type="InterPro" id="IPR014017">
    <property type="entry name" value="DNA_helicase_UvrD-like_C"/>
</dbReference>
<dbReference type="GO" id="GO:0043138">
    <property type="term" value="F:3'-5' DNA helicase activity"/>
    <property type="evidence" value="ECO:0007669"/>
    <property type="project" value="UniProtKB-EC"/>
</dbReference>
<dbReference type="Gene3D" id="1.10.486.10">
    <property type="entry name" value="PCRA, domain 4"/>
    <property type="match status" value="1"/>
</dbReference>
<evidence type="ECO:0000256" key="2">
    <source>
        <dbReference type="ARBA" id="ARBA00022741"/>
    </source>
</evidence>
<dbReference type="SUPFAM" id="SSF52540">
    <property type="entry name" value="P-loop containing nucleoside triphosphate hydrolases"/>
    <property type="match status" value="1"/>
</dbReference>
<evidence type="ECO:0000256" key="10">
    <source>
        <dbReference type="ARBA" id="ARBA00034923"/>
    </source>
</evidence>
<dbReference type="EMBL" id="CP000515">
    <property type="protein sequence ID" value="ABM21102.1"/>
    <property type="molecule type" value="Genomic_DNA"/>
</dbReference>
<feature type="compositionally biased region" description="Basic and acidic residues" evidence="13">
    <location>
        <begin position="685"/>
        <end position="694"/>
    </location>
</feature>
<dbReference type="PANTHER" id="PTHR11070:SF2">
    <property type="entry name" value="ATP-DEPENDENT DNA HELICASE SRS2"/>
    <property type="match status" value="1"/>
</dbReference>
<dbReference type="InterPro" id="IPR014016">
    <property type="entry name" value="UvrD-like_ATP-bd"/>
</dbReference>
<comment type="catalytic activity">
    <reaction evidence="11">
        <text>ATP + H2O = ADP + phosphate + H(+)</text>
        <dbReference type="Rhea" id="RHEA:13065"/>
        <dbReference type="ChEBI" id="CHEBI:15377"/>
        <dbReference type="ChEBI" id="CHEBI:15378"/>
        <dbReference type="ChEBI" id="CHEBI:30616"/>
        <dbReference type="ChEBI" id="CHEBI:43474"/>
        <dbReference type="ChEBI" id="CHEBI:456216"/>
        <dbReference type="EC" id="5.6.2.4"/>
    </reaction>
</comment>
<keyword evidence="7" id="KW-0413">Isomerase</keyword>
<keyword evidence="3 12" id="KW-0378">Hydrolase</keyword>
<evidence type="ECO:0000256" key="7">
    <source>
        <dbReference type="ARBA" id="ARBA00023235"/>
    </source>
</evidence>
<dbReference type="GO" id="GO:0000725">
    <property type="term" value="P:recombinational repair"/>
    <property type="evidence" value="ECO:0007669"/>
    <property type="project" value="TreeGrafter"/>
</dbReference>
<evidence type="ECO:0000259" key="14">
    <source>
        <dbReference type="PROSITE" id="PS51198"/>
    </source>
</evidence>
<dbReference type="PANTHER" id="PTHR11070">
    <property type="entry name" value="UVRD / RECB / PCRA DNA HELICASE FAMILY MEMBER"/>
    <property type="match status" value="1"/>
</dbReference>
<feature type="domain" description="UvrD-like helicase C-terminal" evidence="15">
    <location>
        <begin position="309"/>
        <end position="579"/>
    </location>
</feature>
<evidence type="ECO:0000256" key="11">
    <source>
        <dbReference type="ARBA" id="ARBA00048988"/>
    </source>
</evidence>
<comment type="similarity">
    <text evidence="1">Belongs to the helicase family. UvrD subfamily.</text>
</comment>
<evidence type="ECO:0000256" key="1">
    <source>
        <dbReference type="ARBA" id="ARBA00009922"/>
    </source>
</evidence>
<keyword evidence="16" id="KW-0614">Plasmid</keyword>
<evidence type="ECO:0000313" key="16">
    <source>
        <dbReference type="EMBL" id="ABM21102.1"/>
    </source>
</evidence>
<evidence type="ECO:0000256" key="5">
    <source>
        <dbReference type="ARBA" id="ARBA00022840"/>
    </source>
</evidence>
<reference evidence="17" key="1">
    <citation type="journal article" date="2011" name="Appl. Environ. Microbiol.">
        <title>Genomic potential of Marinobacter aquaeolei, a biogeochemical 'opportunitroph'.</title>
        <authorList>
            <person name="Singer E."/>
            <person name="Webb E.A."/>
            <person name="Nelson W.C."/>
            <person name="Heidelberg J.F."/>
            <person name="Ivanova N."/>
            <person name="Pati A."/>
            <person name="Edwards K.J."/>
        </authorList>
    </citation>
    <scope>NUCLEOTIDE SEQUENCE [LARGE SCALE GENOMIC DNA]</scope>
    <source>
        <strain evidence="17">ATCC 700491 / DSM 11845 / VT8</strain>
    </source>
</reference>
<dbReference type="AlphaFoldDB" id="A1U7Y3"/>
<keyword evidence="6" id="KW-0238">DNA-binding</keyword>
<dbReference type="eggNOG" id="COG0210">
    <property type="taxonomic scope" value="Bacteria"/>
</dbReference>
<dbReference type="EC" id="5.6.2.4" evidence="9"/>
<evidence type="ECO:0000256" key="13">
    <source>
        <dbReference type="SAM" id="MobiDB-lite"/>
    </source>
</evidence>
<dbReference type="Gene3D" id="1.10.10.160">
    <property type="match status" value="1"/>
</dbReference>
<feature type="region of interest" description="Disordered" evidence="13">
    <location>
        <begin position="597"/>
        <end position="626"/>
    </location>
</feature>
<gene>
    <name evidence="16" type="ordered locus">Maqu_4251</name>
</gene>
<evidence type="ECO:0000256" key="4">
    <source>
        <dbReference type="ARBA" id="ARBA00022806"/>
    </source>
</evidence>
<dbReference type="Proteomes" id="UP000000998">
    <property type="component" value="Plasmid pMAQU01"/>
</dbReference>
<evidence type="ECO:0000313" key="17">
    <source>
        <dbReference type="Proteomes" id="UP000000998"/>
    </source>
</evidence>
<dbReference type="OrthoDB" id="9806690at2"/>
<dbReference type="PROSITE" id="PS51217">
    <property type="entry name" value="UVRD_HELICASE_CTER"/>
    <property type="match status" value="1"/>
</dbReference>
<dbReference type="InterPro" id="IPR027417">
    <property type="entry name" value="P-loop_NTPase"/>
</dbReference>
<geneLocation type="plasmid" evidence="16 17">
    <name>pMAQU01</name>
</geneLocation>
<evidence type="ECO:0000256" key="3">
    <source>
        <dbReference type="ARBA" id="ARBA00022801"/>
    </source>
</evidence>
<dbReference type="Pfam" id="PF13361">
    <property type="entry name" value="UvrD_C"/>
    <property type="match status" value="1"/>
</dbReference>
<feature type="domain" description="UvrD-like helicase ATP-binding" evidence="14">
    <location>
        <begin position="4"/>
        <end position="308"/>
    </location>
</feature>
<evidence type="ECO:0000256" key="6">
    <source>
        <dbReference type="ARBA" id="ARBA00023125"/>
    </source>
</evidence>
<dbReference type="HOGENOM" id="CLU_004585_5_10_6"/>
<dbReference type="Gene3D" id="3.40.50.300">
    <property type="entry name" value="P-loop containing nucleotide triphosphate hydrolases"/>
    <property type="match status" value="2"/>
</dbReference>
<accession>A1U7Y3</accession>
<keyword evidence="5 12" id="KW-0067">ATP-binding</keyword>
<protein>
    <recommendedName>
        <fullName evidence="9">DNA 3'-5' helicase</fullName>
        <ecNumber evidence="9">5.6.2.4</ecNumber>
    </recommendedName>
    <alternativeName>
        <fullName evidence="10">DNA 3'-5' helicase II</fullName>
    </alternativeName>
</protein>
<feature type="region of interest" description="Disordered" evidence="13">
    <location>
        <begin position="681"/>
        <end position="715"/>
    </location>
</feature>
<sequence>MAEVSLTQQQEKIANHVDGALIVLAGAGSGKTATLVQRVGRLIDQNINPRSIMLVTFSRKAAKEIKVRLSKAFGFDGEDVVVDTFHGFGFRFLRQYKDMFGLKEDQDWVILTENEQRRFMNDIGKPLADKANVEAKELRKKLKEDFSLWSLMKQSGVCPGNVSDALMALEKARCAKSGATPNHERVSMLDRLAAQTLVQYEKDKRSGGYLDFDDLLLLPTRALKKYPEVAKGLAMQHRYMMVDESQDTNAVQYWMTKAIAEHHGNLVMVGDDDQGIYTWRGARVANLRRFIEDFKAPVAKLEENFRSHSKIVTTAGNLIKHNRSRLAKKPFSAKDQGTLPEVRVSERDRDMAQSIVDQISELRAQGAEYNDIAILYRTNRMTTILEPALKQAHIPYSVVGGMSFYERQEIQAATACIRIANKWDDWMALRSLQPYIDGIGKKGINDTIKSLQEYNENLLTLAIHEAPQQFGKAGIRLQAFLVEVFANTHGNADNMTQPELARRLVQWMKDGPMKILDREKDDVVRVKRSDNLDLLVDEIDRAKPDCFMEYLMEGPISDFVEASDDEDRVTLSTIHRSKGLEWPHVIIAGMSDGLMPLDSAKMNGRPSATSPSKDQADPDDDGGKPEEERRLAYVAATRAAETLTMHHADLYHFPGGEPVVVDPSPYIAEMGLQLPQAQLTNREGYQAKKPEFTPDRSPPPPVTEEHDEPAIRIFG</sequence>
<dbReference type="GO" id="GO:0003677">
    <property type="term" value="F:DNA binding"/>
    <property type="evidence" value="ECO:0007669"/>
    <property type="project" value="UniProtKB-KW"/>
</dbReference>
<dbReference type="InterPro" id="IPR013986">
    <property type="entry name" value="DExx_box_DNA_helicase_dom_sf"/>
</dbReference>
<evidence type="ECO:0000256" key="9">
    <source>
        <dbReference type="ARBA" id="ARBA00034808"/>
    </source>
</evidence>
<dbReference type="RefSeq" id="WP_011783251.1">
    <property type="nucleotide sequence ID" value="NC_008738.1"/>
</dbReference>
<comment type="catalytic activity">
    <reaction evidence="8">
        <text>Couples ATP hydrolysis with the unwinding of duplex DNA by translocating in the 3'-5' direction.</text>
        <dbReference type="EC" id="5.6.2.4"/>
    </reaction>
</comment>
<dbReference type="KEGG" id="maq:Maqu_4251"/>
<evidence type="ECO:0000256" key="12">
    <source>
        <dbReference type="PROSITE-ProRule" id="PRU00560"/>
    </source>
</evidence>
<proteinExistence type="inferred from homology"/>
<dbReference type="InterPro" id="IPR000212">
    <property type="entry name" value="DNA_helicase_UvrD/REP"/>
</dbReference>
<keyword evidence="2 12" id="KW-0547">Nucleotide-binding</keyword>
<dbReference type="PROSITE" id="PS51198">
    <property type="entry name" value="UVRD_HELICASE_ATP_BIND"/>
    <property type="match status" value="1"/>
</dbReference>
<name>A1U7Y3_MARN8</name>
<dbReference type="Pfam" id="PF00580">
    <property type="entry name" value="UvrD-helicase"/>
    <property type="match status" value="1"/>
</dbReference>
<dbReference type="GO" id="GO:0016887">
    <property type="term" value="F:ATP hydrolysis activity"/>
    <property type="evidence" value="ECO:0007669"/>
    <property type="project" value="RHEA"/>
</dbReference>